<evidence type="ECO:0000256" key="1">
    <source>
        <dbReference type="ARBA" id="ARBA00022729"/>
    </source>
</evidence>
<reference evidence="4 5" key="1">
    <citation type="journal article" date="2013" name="Genome Announc.">
        <title>Draft Genome Sequence of Desulfotignum phosphitoxidans DSM 13687 Strain FiPS-3.</title>
        <authorList>
            <person name="Poehlein A."/>
            <person name="Daniel R."/>
            <person name="Simeonova D.D."/>
        </authorList>
    </citation>
    <scope>NUCLEOTIDE SEQUENCE [LARGE SCALE GENOMIC DNA]</scope>
    <source>
        <strain evidence="4 5">DSM 13687</strain>
    </source>
</reference>
<keyword evidence="1" id="KW-0732">Signal</keyword>
<keyword evidence="2" id="KW-1133">Transmembrane helix</keyword>
<evidence type="ECO:0000313" key="5">
    <source>
        <dbReference type="Proteomes" id="UP000014216"/>
    </source>
</evidence>
<accession>S0FR74</accession>
<feature type="transmembrane region" description="Helical" evidence="2">
    <location>
        <begin position="31"/>
        <end position="52"/>
    </location>
</feature>
<evidence type="ECO:0000313" key="4">
    <source>
        <dbReference type="EMBL" id="EMS77593.1"/>
    </source>
</evidence>
<dbReference type="PATRIC" id="fig|1286635.3.peg.4517"/>
<dbReference type="RefSeq" id="WP_006968490.1">
    <property type="nucleotide sequence ID" value="NZ_APJX01000014.1"/>
</dbReference>
<dbReference type="GO" id="GO:0015833">
    <property type="term" value="P:peptide transport"/>
    <property type="evidence" value="ECO:0007669"/>
    <property type="project" value="TreeGrafter"/>
</dbReference>
<comment type="caution">
    <text evidence="4">The sequence shown here is derived from an EMBL/GenBank/DDBJ whole genome shotgun (WGS) entry which is preliminary data.</text>
</comment>
<protein>
    <submittedName>
        <fullName evidence="4">Heme-binding protein A</fullName>
    </submittedName>
</protein>
<dbReference type="Gene3D" id="3.40.190.10">
    <property type="entry name" value="Periplasmic binding protein-like II"/>
    <property type="match status" value="1"/>
</dbReference>
<feature type="domain" description="Solute-binding protein family 5" evidence="3">
    <location>
        <begin position="99"/>
        <end position="457"/>
    </location>
</feature>
<proteinExistence type="predicted"/>
<dbReference type="Gene3D" id="3.10.105.10">
    <property type="entry name" value="Dipeptide-binding Protein, Domain 3"/>
    <property type="match status" value="1"/>
</dbReference>
<evidence type="ECO:0000256" key="2">
    <source>
        <dbReference type="SAM" id="Phobius"/>
    </source>
</evidence>
<dbReference type="OrthoDB" id="9772924at2"/>
<organism evidence="4 5">
    <name type="scientific">Desulfotignum phosphitoxidans DSM 13687</name>
    <dbReference type="NCBI Taxonomy" id="1286635"/>
    <lineage>
        <taxon>Bacteria</taxon>
        <taxon>Pseudomonadati</taxon>
        <taxon>Thermodesulfobacteriota</taxon>
        <taxon>Desulfobacteria</taxon>
        <taxon>Desulfobacterales</taxon>
        <taxon>Desulfobacteraceae</taxon>
        <taxon>Desulfotignum</taxon>
    </lineage>
</organism>
<dbReference type="AlphaFoldDB" id="S0FR74"/>
<evidence type="ECO:0000259" key="3">
    <source>
        <dbReference type="Pfam" id="PF00496"/>
    </source>
</evidence>
<keyword evidence="5" id="KW-1185">Reference proteome</keyword>
<dbReference type="InterPro" id="IPR000914">
    <property type="entry name" value="SBP_5_dom"/>
</dbReference>
<dbReference type="Pfam" id="PF00496">
    <property type="entry name" value="SBP_bac_5"/>
    <property type="match status" value="1"/>
</dbReference>
<dbReference type="Proteomes" id="UP000014216">
    <property type="component" value="Unassembled WGS sequence"/>
</dbReference>
<dbReference type="CDD" id="cd08520">
    <property type="entry name" value="PBP2_NikA_DppA_OppA_like_21"/>
    <property type="match status" value="1"/>
</dbReference>
<dbReference type="PANTHER" id="PTHR30290:SF64">
    <property type="entry name" value="ABC TRANSPORTER PERIPLASMIC BINDING PROTEIN"/>
    <property type="match status" value="1"/>
</dbReference>
<keyword evidence="2" id="KW-0472">Membrane</keyword>
<dbReference type="GO" id="GO:1904680">
    <property type="term" value="F:peptide transmembrane transporter activity"/>
    <property type="evidence" value="ECO:0007669"/>
    <property type="project" value="TreeGrafter"/>
</dbReference>
<dbReference type="InterPro" id="IPR039424">
    <property type="entry name" value="SBP_5"/>
</dbReference>
<sequence>MALLDRTVHNIQTPLLPPVTDKISAGSLKRWAVWVLIAAGILFSGFSGPVWADDHDIRIADGKGDWGYPTPFRHYPRGPGYIRMSWVFDTLVWKDQKGYVPGLAKDWAYDPQHLAFTFHLDPAALWHDGTPVTAHDVVFTLAYFQQHPYPWISIDAVDRAKALDDHTVTIYLSKPYAPFLSDIGGTMPVIPKHVWQKITEPESCIDSACMVGSGPYVFKDFDKTQGTYLFEAFEPYYQGTPKKQRLIYVRTSKALMSLVTGQADLANIQPDMAASLEKKGLTVIENERGWNKKLMINHTRPPFDDRNFRQALAYAIDPQEIIDKSHRGFGTPASYGLLSVDHEMYNPDTPDYPYNPEKARQIMTDLGWTPGPDGVFHKDGHPLALELIASNLTVAGESVSDRDGEIIARQLRDIGIHVTLVNQEQTTTDSRVKNWDFDLAVSGHGGISGDPKVLNEMTASIYGGGSVNSARYDTCPELNALMDAQMTEMDPEKRKRLVFEIQAVYARELPAISLYYPVTLAAYNPDKGIEWFYTRGGISKGVPIPQNKLALIR</sequence>
<name>S0FR74_9BACT</name>
<keyword evidence="2" id="KW-0812">Transmembrane</keyword>
<dbReference type="EMBL" id="APJX01000014">
    <property type="protein sequence ID" value="EMS77593.1"/>
    <property type="molecule type" value="Genomic_DNA"/>
</dbReference>
<gene>
    <name evidence="4" type="primary">hbpA</name>
    <name evidence="4" type="ORF">Dpo_14c00770</name>
</gene>
<dbReference type="PANTHER" id="PTHR30290">
    <property type="entry name" value="PERIPLASMIC BINDING COMPONENT OF ABC TRANSPORTER"/>
    <property type="match status" value="1"/>
</dbReference>
<dbReference type="SUPFAM" id="SSF53850">
    <property type="entry name" value="Periplasmic binding protein-like II"/>
    <property type="match status" value="1"/>
</dbReference>